<evidence type="ECO:0000313" key="1">
    <source>
        <dbReference type="EMBL" id="VVD85710.1"/>
    </source>
</evidence>
<organism evidence="1 2">
    <name type="scientific">Pandoraea soli</name>
    <dbReference type="NCBI Taxonomy" id="2508293"/>
    <lineage>
        <taxon>Bacteria</taxon>
        <taxon>Pseudomonadati</taxon>
        <taxon>Pseudomonadota</taxon>
        <taxon>Betaproteobacteria</taxon>
        <taxon>Burkholderiales</taxon>
        <taxon>Burkholderiaceae</taxon>
        <taxon>Pandoraea</taxon>
    </lineage>
</organism>
<gene>
    <name evidence="1" type="ORF">PSO31014_01337</name>
</gene>
<protein>
    <submittedName>
        <fullName evidence="1">Uncharacterized protein</fullName>
    </submittedName>
</protein>
<keyword evidence="2" id="KW-1185">Reference proteome</keyword>
<evidence type="ECO:0000313" key="2">
    <source>
        <dbReference type="Proteomes" id="UP000405357"/>
    </source>
</evidence>
<reference evidence="1 2" key="1">
    <citation type="submission" date="2019-08" db="EMBL/GenBank/DDBJ databases">
        <authorList>
            <person name="Peeters C."/>
        </authorList>
    </citation>
    <scope>NUCLEOTIDE SEQUENCE [LARGE SCALE GENOMIC DNA]</scope>
    <source>
        <strain evidence="1 2">LMG 31014</strain>
    </source>
</reference>
<proteinExistence type="predicted"/>
<name>A0ABY6VTT5_9BURK</name>
<dbReference type="EMBL" id="CABPSG010000003">
    <property type="protein sequence ID" value="VVD85710.1"/>
    <property type="molecule type" value="Genomic_DNA"/>
</dbReference>
<dbReference type="Proteomes" id="UP000405357">
    <property type="component" value="Unassembled WGS sequence"/>
</dbReference>
<accession>A0ABY6VTT5</accession>
<sequence>MKELHLARLDRIGNDYELAMEILAAIRAERLNVLRDYVVDRRRRTDPVHRARAAMVAGLSPDETCAIETAEMLKDEHGFLLRAYGGAKYAMERHQWSRHWAAQVCTATNPVDLWRYAVLLSKIVDGRFKWSAVEGDTPSPLIKRFGTTLNDPIRNRIRKWKNKRDSKLFGMKCPNKIFLPGD</sequence>
<comment type="caution">
    <text evidence="1">The sequence shown here is derived from an EMBL/GenBank/DDBJ whole genome shotgun (WGS) entry which is preliminary data.</text>
</comment>
<dbReference type="RefSeq" id="WP_150550885.1">
    <property type="nucleotide sequence ID" value="NZ_CABPSG010000003.1"/>
</dbReference>